<gene>
    <name evidence="6" type="ORF">EB796_013916</name>
</gene>
<evidence type="ECO:0000256" key="2">
    <source>
        <dbReference type="PROSITE-ProRule" id="PRU00059"/>
    </source>
</evidence>
<protein>
    <submittedName>
        <fullName evidence="6">Cubn</fullName>
    </submittedName>
</protein>
<dbReference type="Pfam" id="PF00431">
    <property type="entry name" value="CUB"/>
    <property type="match status" value="1"/>
</dbReference>
<reference evidence="6" key="1">
    <citation type="submission" date="2020-06" db="EMBL/GenBank/DDBJ databases">
        <title>Draft genome of Bugula neritina, a colonial animal packing powerful symbionts and potential medicines.</title>
        <authorList>
            <person name="Rayko M."/>
        </authorList>
    </citation>
    <scope>NUCLEOTIDE SEQUENCE [LARGE SCALE GENOMIC DNA]</scope>
    <source>
        <strain evidence="6">Kwan_BN1</strain>
    </source>
</reference>
<organism evidence="6 7">
    <name type="scientific">Bugula neritina</name>
    <name type="common">Brown bryozoan</name>
    <name type="synonym">Sertularia neritina</name>
    <dbReference type="NCBI Taxonomy" id="10212"/>
    <lineage>
        <taxon>Eukaryota</taxon>
        <taxon>Metazoa</taxon>
        <taxon>Spiralia</taxon>
        <taxon>Lophotrochozoa</taxon>
        <taxon>Bryozoa</taxon>
        <taxon>Gymnolaemata</taxon>
        <taxon>Cheilostomatida</taxon>
        <taxon>Flustrina</taxon>
        <taxon>Buguloidea</taxon>
        <taxon>Bugulidae</taxon>
        <taxon>Bugula</taxon>
    </lineage>
</organism>
<dbReference type="Pfam" id="PF01391">
    <property type="entry name" value="Collagen"/>
    <property type="match status" value="1"/>
</dbReference>
<keyword evidence="4" id="KW-1133">Transmembrane helix</keyword>
<keyword evidence="7" id="KW-1185">Reference proteome</keyword>
<dbReference type="EMBL" id="VXIV02002027">
    <property type="protein sequence ID" value="KAF6027776.1"/>
    <property type="molecule type" value="Genomic_DNA"/>
</dbReference>
<feature type="domain" description="CUB" evidence="5">
    <location>
        <begin position="95"/>
        <end position="227"/>
    </location>
</feature>
<proteinExistence type="predicted"/>
<dbReference type="OrthoDB" id="10255512at2759"/>
<dbReference type="SUPFAM" id="SSF49854">
    <property type="entry name" value="Spermadhesin, CUB domain"/>
    <property type="match status" value="1"/>
</dbReference>
<accession>A0A7J7JQQ9</accession>
<name>A0A7J7JQQ9_BUGNE</name>
<evidence type="ECO:0000256" key="3">
    <source>
        <dbReference type="SAM" id="MobiDB-lite"/>
    </source>
</evidence>
<feature type="compositionally biased region" description="Low complexity" evidence="3">
    <location>
        <begin position="270"/>
        <end position="279"/>
    </location>
</feature>
<dbReference type="PANTHER" id="PTHR24637:SF377">
    <property type="entry name" value="COLLAGEN TYPE IX ALPHA 1 CHAIN"/>
    <property type="match status" value="1"/>
</dbReference>
<evidence type="ECO:0000313" key="7">
    <source>
        <dbReference type="Proteomes" id="UP000593567"/>
    </source>
</evidence>
<evidence type="ECO:0000259" key="5">
    <source>
        <dbReference type="PROSITE" id="PS01180"/>
    </source>
</evidence>
<evidence type="ECO:0000313" key="6">
    <source>
        <dbReference type="EMBL" id="KAF6027776.1"/>
    </source>
</evidence>
<dbReference type="PANTHER" id="PTHR24637">
    <property type="entry name" value="COLLAGEN"/>
    <property type="match status" value="1"/>
</dbReference>
<dbReference type="InterPro" id="IPR035914">
    <property type="entry name" value="Sperma_CUB_dom_sf"/>
</dbReference>
<dbReference type="CDD" id="cd00041">
    <property type="entry name" value="CUB"/>
    <property type="match status" value="1"/>
</dbReference>
<sequence>MGFQEDELIVIKYRIKVFSTVFFCLHLFTLILCGFTFFETFYRQPSCISQPPQHKSSSKESVTQSNIDDTIKQKNFEFQEKDITRVKRQVAAEKCGGTVYVPIDSLESYRFQSPNYPGNYSNNLFCEWNFVLRFPVPQAYKGSALLDEKSLRLVFEEPIFIEKTNNCLYDYIEVRGGSSTGSLLTRQKLCGINETQTTIVFNGPMYISFKTDSSITAKGFSAEISVIPARVGPQAATVTYPLALATLSILSLSPEDLRIKIQDAQNAQLTTQASQSAQNNRALSTPGRDGSPGQPGAPGHPGAPGQPGRDDTVGLPGQPGAPGQPGRDGITGSPGQNGAPGQPGRDGTAGSPGQNGASGQPGRDGITGSPGQNGATGQPGRDGIASSFGQAGVQAEVTFIRYGSFSCPSTRKFHDGYVVGLANSGSQTLQCSPLPNQINPEAVTLESGPELVAARFNLSETGVQPLIDVYHNKVIRCALCHVSQAEIITLIGWNTCNAGREWFRAYHGYLMAAESNHGTSQPICMDINPEVTEGYGTDPAAPEVKLVRSGRGLWVEKKAVPCVVCIKNN</sequence>
<comment type="caution">
    <text evidence="6">The sequence shown here is derived from an EMBL/GenBank/DDBJ whole genome shotgun (WGS) entry which is preliminary data.</text>
</comment>
<keyword evidence="4" id="KW-0472">Membrane</keyword>
<dbReference type="Proteomes" id="UP000593567">
    <property type="component" value="Unassembled WGS sequence"/>
</dbReference>
<dbReference type="SMART" id="SM00042">
    <property type="entry name" value="CUB"/>
    <property type="match status" value="1"/>
</dbReference>
<dbReference type="AlphaFoldDB" id="A0A7J7JQQ9"/>
<feature type="region of interest" description="Disordered" evidence="3">
    <location>
        <begin position="270"/>
        <end position="386"/>
    </location>
</feature>
<evidence type="ECO:0000256" key="1">
    <source>
        <dbReference type="ARBA" id="ARBA00023157"/>
    </source>
</evidence>
<keyword evidence="4" id="KW-0812">Transmembrane</keyword>
<dbReference type="InterPro" id="IPR008160">
    <property type="entry name" value="Collagen"/>
</dbReference>
<dbReference type="PROSITE" id="PS01180">
    <property type="entry name" value="CUB"/>
    <property type="match status" value="1"/>
</dbReference>
<comment type="caution">
    <text evidence="2">Lacks conserved residue(s) required for the propagation of feature annotation.</text>
</comment>
<evidence type="ECO:0000256" key="4">
    <source>
        <dbReference type="SAM" id="Phobius"/>
    </source>
</evidence>
<dbReference type="Gene3D" id="2.60.120.290">
    <property type="entry name" value="Spermadhesin, CUB domain"/>
    <property type="match status" value="1"/>
</dbReference>
<keyword evidence="1" id="KW-1015">Disulfide bond</keyword>
<feature type="transmembrane region" description="Helical" evidence="4">
    <location>
        <begin position="21"/>
        <end position="42"/>
    </location>
</feature>
<dbReference type="InterPro" id="IPR000859">
    <property type="entry name" value="CUB_dom"/>
</dbReference>